<name>A0ABR0SHX2_9HYPO</name>
<evidence type="ECO:0000313" key="3">
    <source>
        <dbReference type="Proteomes" id="UP001338125"/>
    </source>
</evidence>
<gene>
    <name evidence="2" type="ORF">PT974_09724</name>
</gene>
<protein>
    <submittedName>
        <fullName evidence="2">Uncharacterized protein</fullName>
    </submittedName>
</protein>
<comment type="caution">
    <text evidence="2">The sequence shown here is derived from an EMBL/GenBank/DDBJ whole genome shotgun (WGS) entry which is preliminary data.</text>
</comment>
<evidence type="ECO:0000256" key="1">
    <source>
        <dbReference type="SAM" id="SignalP"/>
    </source>
</evidence>
<dbReference type="EMBL" id="JAVFKD010000014">
    <property type="protein sequence ID" value="KAK5991442.1"/>
    <property type="molecule type" value="Genomic_DNA"/>
</dbReference>
<accession>A0ABR0SHX2</accession>
<proteinExistence type="predicted"/>
<evidence type="ECO:0000313" key="2">
    <source>
        <dbReference type="EMBL" id="KAK5991442.1"/>
    </source>
</evidence>
<reference evidence="2 3" key="1">
    <citation type="submission" date="2024-01" db="EMBL/GenBank/DDBJ databases">
        <title>Complete genome of Cladobotryum mycophilum ATHUM6906.</title>
        <authorList>
            <person name="Christinaki A.C."/>
            <person name="Myridakis A.I."/>
            <person name="Kouvelis V.N."/>
        </authorList>
    </citation>
    <scope>NUCLEOTIDE SEQUENCE [LARGE SCALE GENOMIC DNA]</scope>
    <source>
        <strain evidence="2 3">ATHUM6906</strain>
    </source>
</reference>
<dbReference type="InterPro" id="IPR045469">
    <property type="entry name" value="Nis1"/>
</dbReference>
<dbReference type="Proteomes" id="UP001338125">
    <property type="component" value="Unassembled WGS sequence"/>
</dbReference>
<feature type="signal peptide" evidence="1">
    <location>
        <begin position="1"/>
        <end position="16"/>
    </location>
</feature>
<sequence>MKFLLPVTCLAVGAMAQGIAVGHPAPGSTLHTGKNVVVQVIRYNFIQSATEVGVAIGLVPCPNSSCPAPEGIIGDVLHTGPYNPQFHGPGQQYQNFTVQVPEGFPAGPAAINVARFFLIGAGSSPTIGGASVSVNIKD</sequence>
<dbReference type="Pfam" id="PF19271">
    <property type="entry name" value="Nis1"/>
    <property type="match status" value="1"/>
</dbReference>
<organism evidence="2 3">
    <name type="scientific">Cladobotryum mycophilum</name>
    <dbReference type="NCBI Taxonomy" id="491253"/>
    <lineage>
        <taxon>Eukaryota</taxon>
        <taxon>Fungi</taxon>
        <taxon>Dikarya</taxon>
        <taxon>Ascomycota</taxon>
        <taxon>Pezizomycotina</taxon>
        <taxon>Sordariomycetes</taxon>
        <taxon>Hypocreomycetidae</taxon>
        <taxon>Hypocreales</taxon>
        <taxon>Hypocreaceae</taxon>
        <taxon>Cladobotryum</taxon>
    </lineage>
</organism>
<keyword evidence="3" id="KW-1185">Reference proteome</keyword>
<feature type="chain" id="PRO_5046931380" evidence="1">
    <location>
        <begin position="17"/>
        <end position="138"/>
    </location>
</feature>
<keyword evidence="1" id="KW-0732">Signal</keyword>